<gene>
    <name evidence="1" type="ORF">BCR44DRAFT_1426195</name>
</gene>
<comment type="caution">
    <text evidence="1">The sequence shown here is derived from an EMBL/GenBank/DDBJ whole genome shotgun (WGS) entry which is preliminary data.</text>
</comment>
<organism evidence="1 2">
    <name type="scientific">Catenaria anguillulae PL171</name>
    <dbReference type="NCBI Taxonomy" id="765915"/>
    <lineage>
        <taxon>Eukaryota</taxon>
        <taxon>Fungi</taxon>
        <taxon>Fungi incertae sedis</taxon>
        <taxon>Blastocladiomycota</taxon>
        <taxon>Blastocladiomycetes</taxon>
        <taxon>Blastocladiales</taxon>
        <taxon>Catenariaceae</taxon>
        <taxon>Catenaria</taxon>
    </lineage>
</organism>
<protein>
    <submittedName>
        <fullName evidence="1">Uncharacterized protein</fullName>
    </submittedName>
</protein>
<keyword evidence="2" id="KW-1185">Reference proteome</keyword>
<reference evidence="1 2" key="1">
    <citation type="submission" date="2016-07" db="EMBL/GenBank/DDBJ databases">
        <title>Pervasive Adenine N6-methylation of Active Genes in Fungi.</title>
        <authorList>
            <consortium name="DOE Joint Genome Institute"/>
            <person name="Mondo S.J."/>
            <person name="Dannebaum R.O."/>
            <person name="Kuo R.C."/>
            <person name="Labutti K."/>
            <person name="Haridas S."/>
            <person name="Kuo A."/>
            <person name="Salamov A."/>
            <person name="Ahrendt S.R."/>
            <person name="Lipzen A."/>
            <person name="Sullivan W."/>
            <person name="Andreopoulos W.B."/>
            <person name="Clum A."/>
            <person name="Lindquist E."/>
            <person name="Daum C."/>
            <person name="Ramamoorthy G.K."/>
            <person name="Gryganskyi A."/>
            <person name="Culley D."/>
            <person name="Magnuson J.K."/>
            <person name="James T.Y."/>
            <person name="O'Malley M.A."/>
            <person name="Stajich J.E."/>
            <person name="Spatafora J.W."/>
            <person name="Visel A."/>
            <person name="Grigoriev I.V."/>
        </authorList>
    </citation>
    <scope>NUCLEOTIDE SEQUENCE [LARGE SCALE GENOMIC DNA]</scope>
    <source>
        <strain evidence="1 2">PL171</strain>
    </source>
</reference>
<name>A0A1Y2HZP7_9FUNG</name>
<proteinExistence type="predicted"/>
<feature type="non-terminal residue" evidence="1">
    <location>
        <position position="178"/>
    </location>
</feature>
<accession>A0A1Y2HZP7</accession>
<dbReference type="Proteomes" id="UP000193411">
    <property type="component" value="Unassembled WGS sequence"/>
</dbReference>
<dbReference type="AlphaFoldDB" id="A0A1Y2HZP7"/>
<sequence>MYLNPMPATCRPWCSILWHQLPDSKLVHRCSLCERVRHDNTEQVPILLHGVSGKYPRTSTVNHRPDVYSYGKEAGTRSYKTSSRSFSPLPFLVCLFIHNHFLHIFFSQSATCIRCPTRMPFPTPSLSYPSHTTTAVDPSRLPCRSLIDQDLIIVLSHQTRLVSSFPVPCTFLTAVSSF</sequence>
<dbReference type="EMBL" id="MCFL01000004">
    <property type="protein sequence ID" value="ORZ40068.1"/>
    <property type="molecule type" value="Genomic_DNA"/>
</dbReference>
<evidence type="ECO:0000313" key="2">
    <source>
        <dbReference type="Proteomes" id="UP000193411"/>
    </source>
</evidence>
<evidence type="ECO:0000313" key="1">
    <source>
        <dbReference type="EMBL" id="ORZ40068.1"/>
    </source>
</evidence>